<protein>
    <submittedName>
        <fullName evidence="9">Putative ABC transport system permease protein</fullName>
    </submittedName>
</protein>
<evidence type="ECO:0000256" key="4">
    <source>
        <dbReference type="ARBA" id="ARBA00022989"/>
    </source>
</evidence>
<gene>
    <name evidence="9" type="ORF">GA0074695_4373</name>
</gene>
<evidence type="ECO:0000256" key="1">
    <source>
        <dbReference type="ARBA" id="ARBA00004651"/>
    </source>
</evidence>
<feature type="transmembrane region" description="Helical" evidence="7">
    <location>
        <begin position="336"/>
        <end position="361"/>
    </location>
</feature>
<dbReference type="GO" id="GO:0005886">
    <property type="term" value="C:plasma membrane"/>
    <property type="evidence" value="ECO:0007669"/>
    <property type="project" value="UniProtKB-SubCell"/>
</dbReference>
<accession>A0A1C4YK62</accession>
<dbReference type="OrthoDB" id="3207485at2"/>
<evidence type="ECO:0000313" key="10">
    <source>
        <dbReference type="Proteomes" id="UP000198242"/>
    </source>
</evidence>
<comment type="subcellular location">
    <subcellularLocation>
        <location evidence="1">Cell membrane</location>
        <topology evidence="1">Multi-pass membrane protein</topology>
    </subcellularLocation>
</comment>
<keyword evidence="4 7" id="KW-1133">Transmembrane helix</keyword>
<evidence type="ECO:0000256" key="3">
    <source>
        <dbReference type="ARBA" id="ARBA00022692"/>
    </source>
</evidence>
<evidence type="ECO:0000259" key="8">
    <source>
        <dbReference type="Pfam" id="PF02687"/>
    </source>
</evidence>
<keyword evidence="10" id="KW-1185">Reference proteome</keyword>
<evidence type="ECO:0000256" key="7">
    <source>
        <dbReference type="SAM" id="Phobius"/>
    </source>
</evidence>
<evidence type="ECO:0000256" key="6">
    <source>
        <dbReference type="ARBA" id="ARBA00038076"/>
    </source>
</evidence>
<dbReference type="RefSeq" id="WP_089007893.1">
    <property type="nucleotide sequence ID" value="NZ_LT607411.1"/>
</dbReference>
<evidence type="ECO:0000256" key="2">
    <source>
        <dbReference type="ARBA" id="ARBA00022475"/>
    </source>
</evidence>
<dbReference type="Pfam" id="PF02687">
    <property type="entry name" value="FtsX"/>
    <property type="match status" value="2"/>
</dbReference>
<feature type="transmembrane region" description="Helical" evidence="7">
    <location>
        <begin position="698"/>
        <end position="728"/>
    </location>
</feature>
<comment type="similarity">
    <text evidence="6">Belongs to the ABC-4 integral membrane protein family.</text>
</comment>
<reference evidence="10" key="1">
    <citation type="submission" date="2016-06" db="EMBL/GenBank/DDBJ databases">
        <authorList>
            <person name="Varghese N."/>
            <person name="Submissions Spin"/>
        </authorList>
    </citation>
    <scope>NUCLEOTIDE SEQUENCE [LARGE SCALE GENOMIC DNA]</scope>
    <source>
        <strain evidence="10">DSM 43909</strain>
    </source>
</reference>
<dbReference type="AlphaFoldDB" id="A0A1C4YK62"/>
<feature type="transmembrane region" description="Helical" evidence="7">
    <location>
        <begin position="651"/>
        <end position="678"/>
    </location>
</feature>
<evidence type="ECO:0000313" key="9">
    <source>
        <dbReference type="EMBL" id="SCF21119.1"/>
    </source>
</evidence>
<feature type="transmembrane region" description="Helical" evidence="7">
    <location>
        <begin position="20"/>
        <end position="40"/>
    </location>
</feature>
<dbReference type="EMBL" id="LT607411">
    <property type="protein sequence ID" value="SCF21119.1"/>
    <property type="molecule type" value="Genomic_DNA"/>
</dbReference>
<feature type="domain" description="ABC3 transporter permease C-terminal" evidence="8">
    <location>
        <begin position="657"/>
        <end position="778"/>
    </location>
</feature>
<evidence type="ECO:0000256" key="5">
    <source>
        <dbReference type="ARBA" id="ARBA00023136"/>
    </source>
</evidence>
<name>A0A1C4YK62_MICVI</name>
<sequence>MSAVWRAARAAVRRRKLQTFIIGLVVLLSTTTIVVALVLLDASSAPFDRAFAAQRGAHAVAVFDPTRVTDADLAGRRTGVAAAAGPFGQITLDLDESGEPGPRGPLTVVGRADPGGPVDRLNLWHGRWPTGLGEVVLNQPPDGGPPPAAMPTEVTLGGTTFTVVGRAYSLSQTAGAWVTPEQMTALKPTATQMLYRFAGDVSTKDAVEAKLAAVTSGLAADALIATQSYLVVKDAVAADISVYVPLLATFGVLGLIVAIVIVGNVVSGAVVSGFRHIGVLKALGFTPRQVVGVYLVMVSIPAAVGCALGTAAGALAAQPLISDGFEGLGLGGGIDAAPWVWAVALLGVPILVVVTALVPALRAHRLSAARAISAGSAPRTAGGLRVQRRLAGARLPRAVSLGLGLPFARPGRTTFTVVAVLLGVTTVTFATGLADTLNRISTIQDRASGQIGVRPYDGRVRISAEGQPLPQASVPTTNRTDADIEQLLRGLPDAARVTALFGMLVPVRGQTQPLPVNFVRGDSTSMGYADELTAGRWMRRTDETVVPSEVMREHGLAVGDRITLDLGGRRTALTVVGETMDGPEGPPAAYVDWRVLTELAPERVVKPWEVYYQVQLVRGGDVAAYVAAVRAADPAIDAWDNSQMSDFAVTVIGFSAVLALLLSAVAALGVFNTVVLNVHERRRDLGMLKSIGMTPRQVVTMVLTSMALLGVAGGVLGIPLGIVAHRYIIPLTADAGHVTVPAVVLDVWHAPTLILLAVAGVLIALVGALVPARRAARLRIAAVLHNE</sequence>
<feature type="transmembrane region" description="Helical" evidence="7">
    <location>
        <begin position="242"/>
        <end position="271"/>
    </location>
</feature>
<organism evidence="9 10">
    <name type="scientific">Micromonospora viridifaciens</name>
    <dbReference type="NCBI Taxonomy" id="1881"/>
    <lineage>
        <taxon>Bacteria</taxon>
        <taxon>Bacillati</taxon>
        <taxon>Actinomycetota</taxon>
        <taxon>Actinomycetes</taxon>
        <taxon>Micromonosporales</taxon>
        <taxon>Micromonosporaceae</taxon>
        <taxon>Micromonospora</taxon>
    </lineage>
</organism>
<dbReference type="InterPro" id="IPR050250">
    <property type="entry name" value="Macrolide_Exporter_MacB"/>
</dbReference>
<dbReference type="Proteomes" id="UP000198242">
    <property type="component" value="Chromosome I"/>
</dbReference>
<dbReference type="PANTHER" id="PTHR30572">
    <property type="entry name" value="MEMBRANE COMPONENT OF TRANSPORTER-RELATED"/>
    <property type="match status" value="1"/>
</dbReference>
<proteinExistence type="inferred from homology"/>
<feature type="transmembrane region" description="Helical" evidence="7">
    <location>
        <begin position="291"/>
        <end position="316"/>
    </location>
</feature>
<keyword evidence="2" id="KW-1003">Cell membrane</keyword>
<feature type="transmembrane region" description="Helical" evidence="7">
    <location>
        <begin position="415"/>
        <end position="434"/>
    </location>
</feature>
<dbReference type="GO" id="GO:0022857">
    <property type="term" value="F:transmembrane transporter activity"/>
    <property type="evidence" value="ECO:0007669"/>
    <property type="project" value="TreeGrafter"/>
</dbReference>
<keyword evidence="5 7" id="KW-0472">Membrane</keyword>
<feature type="transmembrane region" description="Helical" evidence="7">
    <location>
        <begin position="748"/>
        <end position="770"/>
    </location>
</feature>
<feature type="domain" description="ABC3 transporter permease C-terminal" evidence="8">
    <location>
        <begin position="249"/>
        <end position="366"/>
    </location>
</feature>
<keyword evidence="3 7" id="KW-0812">Transmembrane</keyword>
<dbReference type="PANTHER" id="PTHR30572:SF4">
    <property type="entry name" value="ABC TRANSPORTER PERMEASE YTRF"/>
    <property type="match status" value="1"/>
</dbReference>
<dbReference type="InterPro" id="IPR003838">
    <property type="entry name" value="ABC3_permease_C"/>
</dbReference>